<keyword evidence="5 8" id="KW-0378">Hydrolase</keyword>
<comment type="similarity">
    <text evidence="7 8">Belongs to the PINc/VapC protein family.</text>
</comment>
<dbReference type="RefSeq" id="WP_135283282.1">
    <property type="nucleotide sequence ID" value="NZ_SMLL01000001.1"/>
</dbReference>
<dbReference type="GO" id="GO:0016787">
    <property type="term" value="F:hydrolase activity"/>
    <property type="evidence" value="ECO:0007669"/>
    <property type="project" value="UniProtKB-KW"/>
</dbReference>
<evidence type="ECO:0000256" key="2">
    <source>
        <dbReference type="ARBA" id="ARBA00022649"/>
    </source>
</evidence>
<reference evidence="10 11" key="1">
    <citation type="submission" date="2019-03" db="EMBL/GenBank/DDBJ databases">
        <title>Ramlibacter rhizophilus CCTCC AB2015357, whole genome shotgun sequence.</title>
        <authorList>
            <person name="Zhang X."/>
            <person name="Feng G."/>
            <person name="Zhu H."/>
        </authorList>
    </citation>
    <scope>NUCLEOTIDE SEQUENCE [LARGE SCALE GENOMIC DNA]</scope>
    <source>
        <strain evidence="10 11">CCTCC AB2015357</strain>
    </source>
</reference>
<accession>A0A4Z0C1M1</accession>
<comment type="cofactor">
    <cofactor evidence="1 8">
        <name>Mg(2+)</name>
        <dbReference type="ChEBI" id="CHEBI:18420"/>
    </cofactor>
</comment>
<dbReference type="Proteomes" id="UP000297564">
    <property type="component" value="Unassembled WGS sequence"/>
</dbReference>
<dbReference type="EMBL" id="SMLL01000001">
    <property type="protein sequence ID" value="TFZ04400.1"/>
    <property type="molecule type" value="Genomic_DNA"/>
</dbReference>
<feature type="binding site" evidence="8">
    <location>
        <position position="6"/>
    </location>
    <ligand>
        <name>Mg(2+)</name>
        <dbReference type="ChEBI" id="CHEBI:18420"/>
    </ligand>
</feature>
<evidence type="ECO:0000256" key="5">
    <source>
        <dbReference type="ARBA" id="ARBA00022801"/>
    </source>
</evidence>
<evidence type="ECO:0000313" key="10">
    <source>
        <dbReference type="EMBL" id="TFZ04400.1"/>
    </source>
</evidence>
<dbReference type="CDD" id="cd18746">
    <property type="entry name" value="PIN_VapC4-5_FitB-like"/>
    <property type="match status" value="1"/>
</dbReference>
<evidence type="ECO:0000256" key="7">
    <source>
        <dbReference type="ARBA" id="ARBA00038093"/>
    </source>
</evidence>
<keyword evidence="3 8" id="KW-0540">Nuclease</keyword>
<dbReference type="PANTHER" id="PTHR33653">
    <property type="entry name" value="RIBONUCLEASE VAPC2"/>
    <property type="match status" value="1"/>
</dbReference>
<organism evidence="10 11">
    <name type="scientific">Ramlibacter rhizophilus</name>
    <dbReference type="NCBI Taxonomy" id="1781167"/>
    <lineage>
        <taxon>Bacteria</taxon>
        <taxon>Pseudomonadati</taxon>
        <taxon>Pseudomonadota</taxon>
        <taxon>Betaproteobacteria</taxon>
        <taxon>Burkholderiales</taxon>
        <taxon>Comamonadaceae</taxon>
        <taxon>Ramlibacter</taxon>
    </lineage>
</organism>
<keyword evidence="4 8" id="KW-0479">Metal-binding</keyword>
<evidence type="ECO:0000256" key="3">
    <source>
        <dbReference type="ARBA" id="ARBA00022722"/>
    </source>
</evidence>
<dbReference type="Pfam" id="PF01850">
    <property type="entry name" value="PIN"/>
    <property type="match status" value="1"/>
</dbReference>
<dbReference type="InterPro" id="IPR022907">
    <property type="entry name" value="VapC_family"/>
</dbReference>
<name>A0A4Z0C1M1_9BURK</name>
<dbReference type="Gene3D" id="3.40.50.1010">
    <property type="entry name" value="5'-nuclease"/>
    <property type="match status" value="1"/>
</dbReference>
<comment type="caution">
    <text evidence="10">The sequence shown here is derived from an EMBL/GenBank/DDBJ whole genome shotgun (WGS) entry which is preliminary data.</text>
</comment>
<feature type="domain" description="PIN" evidence="9">
    <location>
        <begin position="3"/>
        <end position="126"/>
    </location>
</feature>
<feature type="binding site" evidence="8">
    <location>
        <position position="102"/>
    </location>
    <ligand>
        <name>Mg(2+)</name>
        <dbReference type="ChEBI" id="CHEBI:18420"/>
    </ligand>
</feature>
<evidence type="ECO:0000256" key="8">
    <source>
        <dbReference type="HAMAP-Rule" id="MF_00265"/>
    </source>
</evidence>
<evidence type="ECO:0000256" key="4">
    <source>
        <dbReference type="ARBA" id="ARBA00022723"/>
    </source>
</evidence>
<comment type="function">
    <text evidence="8">Toxic component of a toxin-antitoxin (TA) system. An RNase.</text>
</comment>
<gene>
    <name evidence="8" type="primary">vapC</name>
    <name evidence="10" type="ORF">EZ242_01195</name>
</gene>
<dbReference type="EC" id="3.1.-.-" evidence="8"/>
<dbReference type="InterPro" id="IPR002716">
    <property type="entry name" value="PIN_dom"/>
</dbReference>
<dbReference type="PANTHER" id="PTHR33653:SF1">
    <property type="entry name" value="RIBONUCLEASE VAPC2"/>
    <property type="match status" value="1"/>
</dbReference>
<keyword evidence="11" id="KW-1185">Reference proteome</keyword>
<proteinExistence type="inferred from homology"/>
<dbReference type="InterPro" id="IPR029060">
    <property type="entry name" value="PIN-like_dom_sf"/>
</dbReference>
<sequence>MSYLIDTNVLSELRRREPERKVVRWMADRPATTLYLSVLTLGELRRGVEALPEADRKRRLVDWLDVELPAYFAGRVLPVDAVVAERWGRLIAKAGRPLPAIDSLLAATALTHGLTLVTRNQKDFRHPDLTVLDPWAT</sequence>
<dbReference type="OrthoDB" id="9804823at2"/>
<evidence type="ECO:0000256" key="1">
    <source>
        <dbReference type="ARBA" id="ARBA00001946"/>
    </source>
</evidence>
<evidence type="ECO:0000259" key="9">
    <source>
        <dbReference type="Pfam" id="PF01850"/>
    </source>
</evidence>
<protein>
    <recommendedName>
        <fullName evidence="8">Ribonuclease VapC</fullName>
        <shortName evidence="8">RNase VapC</shortName>
        <ecNumber evidence="8">3.1.-.-</ecNumber>
    </recommendedName>
    <alternativeName>
        <fullName evidence="8">Toxin VapC</fullName>
    </alternativeName>
</protein>
<dbReference type="SUPFAM" id="SSF88723">
    <property type="entry name" value="PIN domain-like"/>
    <property type="match status" value="1"/>
</dbReference>
<keyword evidence="6 8" id="KW-0460">Magnesium</keyword>
<dbReference type="HAMAP" id="MF_00265">
    <property type="entry name" value="VapC_Nob1"/>
    <property type="match status" value="1"/>
</dbReference>
<dbReference type="GO" id="GO:0004540">
    <property type="term" value="F:RNA nuclease activity"/>
    <property type="evidence" value="ECO:0007669"/>
    <property type="project" value="InterPro"/>
</dbReference>
<evidence type="ECO:0000313" key="11">
    <source>
        <dbReference type="Proteomes" id="UP000297564"/>
    </source>
</evidence>
<evidence type="ECO:0000256" key="6">
    <source>
        <dbReference type="ARBA" id="ARBA00022842"/>
    </source>
</evidence>
<dbReference type="InterPro" id="IPR050556">
    <property type="entry name" value="Type_II_TA_system_RNase"/>
</dbReference>
<dbReference type="GO" id="GO:0090729">
    <property type="term" value="F:toxin activity"/>
    <property type="evidence" value="ECO:0007669"/>
    <property type="project" value="UniProtKB-KW"/>
</dbReference>
<dbReference type="GO" id="GO:0000287">
    <property type="term" value="F:magnesium ion binding"/>
    <property type="evidence" value="ECO:0007669"/>
    <property type="project" value="UniProtKB-UniRule"/>
</dbReference>
<dbReference type="AlphaFoldDB" id="A0A4Z0C1M1"/>
<keyword evidence="8" id="KW-0800">Toxin</keyword>
<keyword evidence="2 8" id="KW-1277">Toxin-antitoxin system</keyword>